<dbReference type="EMBL" id="FOCG01000001">
    <property type="protein sequence ID" value="SEM62017.1"/>
    <property type="molecule type" value="Genomic_DNA"/>
</dbReference>
<dbReference type="PANTHER" id="PTHR42792">
    <property type="entry name" value="FLAGELLIN"/>
    <property type="match status" value="1"/>
</dbReference>
<dbReference type="GO" id="GO:0005198">
    <property type="term" value="F:structural molecule activity"/>
    <property type="evidence" value="ECO:0007669"/>
    <property type="project" value="InterPro"/>
</dbReference>
<proteinExistence type="predicted"/>
<keyword evidence="2" id="KW-0282">Flagellum</keyword>
<organism evidence="2 3">
    <name type="scientific">Hydrogenoanaerobacterium saccharovorans</name>
    <dbReference type="NCBI Taxonomy" id="474960"/>
    <lineage>
        <taxon>Bacteria</taxon>
        <taxon>Bacillati</taxon>
        <taxon>Bacillota</taxon>
        <taxon>Clostridia</taxon>
        <taxon>Eubacteriales</taxon>
        <taxon>Oscillospiraceae</taxon>
        <taxon>Hydrogenoanaerobacterium</taxon>
    </lineage>
</organism>
<dbReference type="AlphaFoldDB" id="A0A1H7ZXI3"/>
<reference evidence="2 3" key="1">
    <citation type="submission" date="2016-10" db="EMBL/GenBank/DDBJ databases">
        <authorList>
            <person name="de Groot N.N."/>
        </authorList>
    </citation>
    <scope>NUCLEOTIDE SEQUENCE [LARGE SCALE GENOMIC DNA]</scope>
    <source>
        <strain evidence="2 3">CGMCC 1.5070</strain>
    </source>
</reference>
<dbReference type="InterPro" id="IPR001492">
    <property type="entry name" value="Flagellin"/>
</dbReference>
<protein>
    <submittedName>
        <fullName evidence="2">Flagellin FlgL</fullName>
    </submittedName>
</protein>
<keyword evidence="2" id="KW-0969">Cilium</keyword>
<dbReference type="SUPFAM" id="SSF64518">
    <property type="entry name" value="Phase 1 flagellin"/>
    <property type="match status" value="1"/>
</dbReference>
<keyword evidence="2" id="KW-0966">Cell projection</keyword>
<evidence type="ECO:0000313" key="2">
    <source>
        <dbReference type="EMBL" id="SEM62017.1"/>
    </source>
</evidence>
<dbReference type="Gene3D" id="1.20.1330.10">
    <property type="entry name" value="f41 fragment of flagellin, N-terminal domain"/>
    <property type="match status" value="1"/>
</dbReference>
<feature type="domain" description="Flagellin N-terminal" evidence="1">
    <location>
        <begin position="3"/>
        <end position="139"/>
    </location>
</feature>
<name>A0A1H7ZXI3_9FIRM</name>
<dbReference type="InterPro" id="IPR001029">
    <property type="entry name" value="Flagellin_N"/>
</dbReference>
<keyword evidence="3" id="KW-1185">Reference proteome</keyword>
<accession>A0A1H7ZXI3</accession>
<dbReference type="Proteomes" id="UP000199158">
    <property type="component" value="Unassembled WGS sequence"/>
</dbReference>
<evidence type="ECO:0000313" key="3">
    <source>
        <dbReference type="Proteomes" id="UP000199158"/>
    </source>
</evidence>
<dbReference type="RefSeq" id="WP_092752066.1">
    <property type="nucleotide sequence ID" value="NZ_FOCG01000001.1"/>
</dbReference>
<dbReference type="STRING" id="474960.SAMN05216180_0902"/>
<sequence>MRITQNSLTRSYLRNLNRNLSNLAKSNERLTSERRYNLVSENTSDAARAYTVRDELWSNEQFLTNIRDAKGELSSAESNMMSVSDILKSVQEQVIHGITGTTSPEQREILASSINNLKEEVLQLANAKYGDKYLFSASNNDTPPFSIVNGELQFNGVKVDTTNDPALFNENNSVYLDIGLGLTMVGSNVDTKSAFKISTSGVDVLGYGSTVIDGETIPNNLISMMNKIADDLRTGNVNSVGKTMEHLKAKTKDLLISITDIGNRDNFLDHNANRIESDILNLKAAQKKLEGVSLEEESIYNKSYDMAWMVTLQLGSKIIPPSIFDFMR</sequence>
<dbReference type="GO" id="GO:0009288">
    <property type="term" value="C:bacterial-type flagellum"/>
    <property type="evidence" value="ECO:0007669"/>
    <property type="project" value="InterPro"/>
</dbReference>
<dbReference type="Pfam" id="PF00669">
    <property type="entry name" value="Flagellin_N"/>
    <property type="match status" value="1"/>
</dbReference>
<gene>
    <name evidence="2" type="ORF">SAMN05216180_0902</name>
</gene>
<dbReference type="OrthoDB" id="9758307at2"/>
<dbReference type="PANTHER" id="PTHR42792:SF1">
    <property type="entry name" value="FLAGELLAR HOOK-ASSOCIATED PROTEIN 3"/>
    <property type="match status" value="1"/>
</dbReference>
<evidence type="ECO:0000259" key="1">
    <source>
        <dbReference type="Pfam" id="PF00669"/>
    </source>
</evidence>